<reference evidence="1 2" key="1">
    <citation type="submission" date="2018-01" db="EMBL/GenBank/DDBJ databases">
        <title>Co-occurrence of chitin degradation, pigmentation and bioactivity in marine Pseudoalteromonas.</title>
        <authorList>
            <person name="Paulsen S."/>
            <person name="Gram L."/>
            <person name="Machado H."/>
        </authorList>
    </citation>
    <scope>NUCLEOTIDE SEQUENCE [LARGE SCALE GENOMIC DNA]</scope>
    <source>
        <strain evidence="1 2">S3898</strain>
    </source>
</reference>
<dbReference type="InterPro" id="IPR002763">
    <property type="entry name" value="DUF72"/>
</dbReference>
<dbReference type="AlphaFoldDB" id="A0A4Q7ISU1"/>
<dbReference type="EMBL" id="PPSX01000017">
    <property type="protein sequence ID" value="RZQ54277.1"/>
    <property type="molecule type" value="Genomic_DNA"/>
</dbReference>
<evidence type="ECO:0000313" key="1">
    <source>
        <dbReference type="EMBL" id="RZQ54277.1"/>
    </source>
</evidence>
<dbReference type="RefSeq" id="WP_130254491.1">
    <property type="nucleotide sequence ID" value="NZ_PPSX01000017.1"/>
</dbReference>
<dbReference type="Proteomes" id="UP000291338">
    <property type="component" value="Unassembled WGS sequence"/>
</dbReference>
<gene>
    <name evidence="1" type="ORF">C1E23_04705</name>
</gene>
<dbReference type="Pfam" id="PF01904">
    <property type="entry name" value="DUF72"/>
    <property type="match status" value="1"/>
</dbReference>
<evidence type="ECO:0008006" key="3">
    <source>
        <dbReference type="Google" id="ProtNLM"/>
    </source>
</evidence>
<accession>A0A4Q7ISU1</accession>
<evidence type="ECO:0000313" key="2">
    <source>
        <dbReference type="Proteomes" id="UP000291338"/>
    </source>
</evidence>
<proteinExistence type="predicted"/>
<comment type="caution">
    <text evidence="1">The sequence shown here is derived from an EMBL/GenBank/DDBJ whole genome shotgun (WGS) entry which is preliminary data.</text>
</comment>
<dbReference type="InterPro" id="IPR036520">
    <property type="entry name" value="UPF0759_sf"/>
</dbReference>
<dbReference type="PANTHER" id="PTHR30348">
    <property type="entry name" value="UNCHARACTERIZED PROTEIN YECE"/>
    <property type="match status" value="1"/>
</dbReference>
<dbReference type="Gene3D" id="3.20.20.410">
    <property type="entry name" value="Protein of unknown function UPF0759"/>
    <property type="match status" value="1"/>
</dbReference>
<organism evidence="1 2">
    <name type="scientific">Pseudoalteromonas phenolica</name>
    <dbReference type="NCBI Taxonomy" id="161398"/>
    <lineage>
        <taxon>Bacteria</taxon>
        <taxon>Pseudomonadati</taxon>
        <taxon>Pseudomonadota</taxon>
        <taxon>Gammaproteobacteria</taxon>
        <taxon>Alteromonadales</taxon>
        <taxon>Pseudoalteromonadaceae</taxon>
        <taxon>Pseudoalteromonas</taxon>
    </lineage>
</organism>
<protein>
    <recommendedName>
        <fullName evidence="3">DUF72 domain-containing protein</fullName>
    </recommendedName>
</protein>
<dbReference type="PANTHER" id="PTHR30348:SF9">
    <property type="entry name" value="UPF0759 PROTEIN YECE"/>
    <property type="match status" value="1"/>
</dbReference>
<dbReference type="SUPFAM" id="SSF117396">
    <property type="entry name" value="TM1631-like"/>
    <property type="match status" value="1"/>
</dbReference>
<name>A0A4Q7ISU1_9GAMM</name>
<sequence length="282" mass="32749">MLYLGCPQWSSTHWKGRFFSSNCAPSNMLSEYGQIFNTVEGNTSFYADPKPDTINKWYQAVPKDFKFTFKIPRRFSHDMALQHCQDDLKVWLDLFSPLFPKIGQVMLQLPKSCSPDYLHRIENFCALLPDDLTLGVEVRHLGFFDKGDNERSYNQFLMKHNYSRIMMDTRPLFSEVPNTEAIIDAQAKKPKVPLHVIATSNSPIIRYVGTSNLEDNRAFYKPWLNKIRFWLEEGKTPYVFFHTADNYDSPLLARQFIADLGLEHTVSLPFPAEKEAKQNSLF</sequence>